<organism evidence="6 7">
    <name type="scientific">Kingdonia uniflora</name>
    <dbReference type="NCBI Taxonomy" id="39325"/>
    <lineage>
        <taxon>Eukaryota</taxon>
        <taxon>Viridiplantae</taxon>
        <taxon>Streptophyta</taxon>
        <taxon>Embryophyta</taxon>
        <taxon>Tracheophyta</taxon>
        <taxon>Spermatophyta</taxon>
        <taxon>Magnoliopsida</taxon>
        <taxon>Ranunculales</taxon>
        <taxon>Circaeasteraceae</taxon>
        <taxon>Kingdonia</taxon>
    </lineage>
</organism>
<feature type="compositionally biased region" description="Low complexity" evidence="5">
    <location>
        <begin position="92"/>
        <end position="106"/>
    </location>
</feature>
<dbReference type="OrthoDB" id="1166041at2759"/>
<dbReference type="EMBL" id="JACGCM010002086">
    <property type="protein sequence ID" value="KAF6145040.1"/>
    <property type="molecule type" value="Genomic_DNA"/>
</dbReference>
<dbReference type="PANTHER" id="PTHR31791">
    <property type="entry name" value="FRIGIDA-LIKE PROTEIN 3-RELATED"/>
    <property type="match status" value="1"/>
</dbReference>
<evidence type="ECO:0000313" key="7">
    <source>
        <dbReference type="Proteomes" id="UP000541444"/>
    </source>
</evidence>
<dbReference type="Pfam" id="PF07899">
    <property type="entry name" value="Frigida"/>
    <property type="match status" value="2"/>
</dbReference>
<keyword evidence="7" id="KW-1185">Reference proteome</keyword>
<gene>
    <name evidence="6" type="ORF">GIB67_013391</name>
</gene>
<name>A0A7J7LR60_9MAGN</name>
<feature type="compositionally biased region" description="Polar residues" evidence="5">
    <location>
        <begin position="621"/>
        <end position="630"/>
    </location>
</feature>
<evidence type="ECO:0000256" key="3">
    <source>
        <dbReference type="ARBA" id="ARBA00023089"/>
    </source>
</evidence>
<dbReference type="GO" id="GO:0009908">
    <property type="term" value="P:flower development"/>
    <property type="evidence" value="ECO:0007669"/>
    <property type="project" value="UniProtKB-KW"/>
</dbReference>
<keyword evidence="3 4" id="KW-0287">Flowering</keyword>
<protein>
    <recommendedName>
        <fullName evidence="4">FRIGIDA-like protein</fullName>
    </recommendedName>
</protein>
<dbReference type="Proteomes" id="UP000541444">
    <property type="component" value="Unassembled WGS sequence"/>
</dbReference>
<feature type="region of interest" description="Disordered" evidence="5">
    <location>
        <begin position="608"/>
        <end position="643"/>
    </location>
</feature>
<evidence type="ECO:0000313" key="6">
    <source>
        <dbReference type="EMBL" id="KAF6145040.1"/>
    </source>
</evidence>
<accession>A0A7J7LR60</accession>
<evidence type="ECO:0000256" key="5">
    <source>
        <dbReference type="SAM" id="MobiDB-lite"/>
    </source>
</evidence>
<proteinExistence type="inferred from homology"/>
<dbReference type="PANTHER" id="PTHR31791:SF47">
    <property type="entry name" value="INACTIVE FRIGIDA-LIKE PROTEIN 2"/>
    <property type="match status" value="1"/>
</dbReference>
<dbReference type="GO" id="GO:0030154">
    <property type="term" value="P:cell differentiation"/>
    <property type="evidence" value="ECO:0007669"/>
    <property type="project" value="UniProtKB-KW"/>
</dbReference>
<evidence type="ECO:0000256" key="4">
    <source>
        <dbReference type="RuleBase" id="RU364012"/>
    </source>
</evidence>
<reference evidence="6 7" key="1">
    <citation type="journal article" date="2020" name="IScience">
        <title>Genome Sequencing of the Endangered Kingdonia uniflora (Circaeasteraceae, Ranunculales) Reveals Potential Mechanisms of Evolutionary Specialization.</title>
        <authorList>
            <person name="Sun Y."/>
            <person name="Deng T."/>
            <person name="Zhang A."/>
            <person name="Moore M.J."/>
            <person name="Landis J.B."/>
            <person name="Lin N."/>
            <person name="Zhang H."/>
            <person name="Zhang X."/>
            <person name="Huang J."/>
            <person name="Zhang X."/>
            <person name="Sun H."/>
            <person name="Wang H."/>
        </authorList>
    </citation>
    <scope>NUCLEOTIDE SEQUENCE [LARGE SCALE GENOMIC DNA]</scope>
    <source>
        <strain evidence="6">TB1705</strain>
        <tissue evidence="6">Leaf</tissue>
    </source>
</reference>
<evidence type="ECO:0000256" key="1">
    <source>
        <dbReference type="ARBA" id="ARBA00008956"/>
    </source>
</evidence>
<keyword evidence="4" id="KW-0217">Developmental protein</keyword>
<sequence length="774" mass="87002">MSSSTQLNSSSSPEVATMESISTAMKAIERKREDLHKAFQMVQSHSQTLTLFNLNWTDLDQYFNSIQQTLESRFKELESKEQNLQNHNKPIPKSTPKTPQSQQTQTLIKHPELKTFCEKMDGKGLCVYIMTNRNDLQAIKTEALSAFKSVGDPSKLVVDALKSFNGKEMKKGDRMNEFGSFRRSCVLLLEALSLSKPEIKPSVREEAKKVAFEWKKNKGKDVQLENISFLLLVATFGLVSEFSTNELLDMLVAIARCKQSIELFQALGFSDQIHVMAKVCEVFMCYEPKLELLEMLGSVGYEIMPEKFFVNYLALKSYFEHTFPLMKSTGIVGDELTLSYTSIYSEVEDVCKLETEEVLKDVFNILCRNGILAEKEDEVVIVDEEKYFDFSDDETYWVIPEISNHLGVNEFGDFRRSCVLLLEALSLSKPKIKPSVREEAKRVAFQWKKNKGKDVQLENISFLLLVVTFGLVSEFSTNELLDMLVAIARCKQSIELFRALGFSDQIHDFIRKLNCGRMQLVALKFVFAFNIADKFPPVPLLEDYLKDCKEAVEEVHKKGNNSLQSQNEAIAKEISFLTTMVKSIEEHKLESQYPRESLDKRIAQLEKEKVDRKHYAKSPATVKQQQPQQSGKKHPQPLATNTPVVSNPLQQMGLLPDPVAARYLPVLTQQGVTGPSPSASHYGLVSASQYGMQGPSPSASQYGLPGPSLSASQYGIQGPSPVSQYGVVAPNQSMPNLYSSETQMASDLYGRTLGYGGYGTQASFGQLPYFYGAQ</sequence>
<comment type="caution">
    <text evidence="6">The sequence shown here is derived from an EMBL/GenBank/DDBJ whole genome shotgun (WGS) entry which is preliminary data.</text>
</comment>
<evidence type="ECO:0000256" key="2">
    <source>
        <dbReference type="ARBA" id="ARBA00022782"/>
    </source>
</evidence>
<feature type="region of interest" description="Disordered" evidence="5">
    <location>
        <begin position="78"/>
        <end position="106"/>
    </location>
</feature>
<comment type="similarity">
    <text evidence="1 4">Belongs to the Frigida family.</text>
</comment>
<keyword evidence="2 4" id="KW-0221">Differentiation</keyword>
<dbReference type="AlphaFoldDB" id="A0A7J7LR60"/>
<dbReference type="InterPro" id="IPR012474">
    <property type="entry name" value="Frigida"/>
</dbReference>